<feature type="chain" id="PRO_5003515129" description="Capsule assembly protein Wzi" evidence="1">
    <location>
        <begin position="23"/>
        <end position="596"/>
    </location>
</feature>
<feature type="signal peptide" evidence="1">
    <location>
        <begin position="1"/>
        <end position="22"/>
    </location>
</feature>
<organism evidence="2 3">
    <name type="scientific">Sphaerochaeta pleomorpha (strain ATCC BAA-1885 / DSM 22778 / Grapes)</name>
    <dbReference type="NCBI Taxonomy" id="158190"/>
    <lineage>
        <taxon>Bacteria</taxon>
        <taxon>Pseudomonadati</taxon>
        <taxon>Spirochaetota</taxon>
        <taxon>Spirochaetia</taxon>
        <taxon>Spirochaetales</taxon>
        <taxon>Sphaerochaetaceae</taxon>
        <taxon>Sphaerochaeta</taxon>
    </lineage>
</organism>
<gene>
    <name evidence="2" type="ordered locus">SpiGrapes_1082</name>
</gene>
<dbReference type="InterPro" id="IPR038636">
    <property type="entry name" value="Wzi_sf"/>
</dbReference>
<evidence type="ECO:0000313" key="2">
    <source>
        <dbReference type="EMBL" id="AEV28905.1"/>
    </source>
</evidence>
<keyword evidence="3" id="KW-1185">Reference proteome</keyword>
<dbReference type="OrthoDB" id="366890at2"/>
<keyword evidence="1" id="KW-0732">Signal</keyword>
<dbReference type="KEGG" id="sgp:SpiGrapes_1082"/>
<evidence type="ECO:0000313" key="3">
    <source>
        <dbReference type="Proteomes" id="UP000005632"/>
    </source>
</evidence>
<proteinExistence type="predicted"/>
<dbReference type="EMBL" id="CP003155">
    <property type="protein sequence ID" value="AEV28905.1"/>
    <property type="molecule type" value="Genomic_DNA"/>
</dbReference>
<sequence length="596" mass="66807">MKQQRVSFCILVFLLSTVSLFAAREVNSQKIYPVDSPFYEALEYLYISQGLSLPSTAGPWSGDELSLMLSRIEKSKLNADERTTYQYVSTELGASLPSFSIGATVALESYLHTNITDFTENNDWYYNYDKRSPLVSVPLEISLAGKFYAFSDIELKNKKYNAFENPVNGSSSLYGTYAITTNAYNFWQDEPLSLDGNVPYRAFASFGGEGWGFEIGRDQLSWGPGTTGNFLLGKQVEYHNQGRFTAYGKNFKYTFVTSFFPHPDEIWDSNQNGIDDNSSEETTAAEAAAIAALGLGVDVSTLYTAPSSYSQGRSLVGLKMFMAHRFEWRLFDNKLGIALNEGIMYQSEEGNLDLRVLNPFMIYHNYVIRSNANSIASLELDYTPFQFWNIYSQLVVDEYAFGSVEQNLPSGRHPNAVGFMFGVKTVRPAFGGMFYANLEGVYTDPYLYLRSEDGDSNQSNADSSDTLNFVVAIRRWLSSPDRVIYDQSYMGYQYGGDSIVGNLVAGFKKYNDWSMEGRLFAMVDGPLTMDSLWEKDRDGLSPSGNSILAFNLGVSGSKMLSSKWELTGGIDFLSVYNDSTFSHDLQLNMGMSYCFK</sequence>
<dbReference type="AlphaFoldDB" id="G8QS44"/>
<protein>
    <recommendedName>
        <fullName evidence="4">Capsule assembly protein Wzi</fullName>
    </recommendedName>
</protein>
<dbReference type="Gene3D" id="2.40.160.130">
    <property type="entry name" value="Capsule assembly protein Wzi"/>
    <property type="match status" value="1"/>
</dbReference>
<dbReference type="HOGENOM" id="CLU_032724_0_0_12"/>
<evidence type="ECO:0000256" key="1">
    <source>
        <dbReference type="SAM" id="SignalP"/>
    </source>
</evidence>
<name>G8QS44_SPHPG</name>
<evidence type="ECO:0008006" key="4">
    <source>
        <dbReference type="Google" id="ProtNLM"/>
    </source>
</evidence>
<accession>G8QS44</accession>
<reference evidence="2 3" key="1">
    <citation type="submission" date="2011-11" db="EMBL/GenBank/DDBJ databases">
        <title>Complete sequence of Spirochaeta sp. grapes.</title>
        <authorList>
            <consortium name="US DOE Joint Genome Institute"/>
            <person name="Lucas S."/>
            <person name="Han J."/>
            <person name="Lapidus A."/>
            <person name="Cheng J.-F."/>
            <person name="Goodwin L."/>
            <person name="Pitluck S."/>
            <person name="Peters L."/>
            <person name="Ovchinnikova G."/>
            <person name="Munk A.C."/>
            <person name="Detter J.C."/>
            <person name="Han C."/>
            <person name="Tapia R."/>
            <person name="Land M."/>
            <person name="Hauser L."/>
            <person name="Kyrpides N."/>
            <person name="Ivanova N."/>
            <person name="Pagani I."/>
            <person name="Ritalahtilisa K."/>
            <person name="Loeffler F."/>
            <person name="Woyke T."/>
        </authorList>
    </citation>
    <scope>NUCLEOTIDE SEQUENCE [LARGE SCALE GENOMIC DNA]</scope>
    <source>
        <strain evidence="3">ATCC BAA-1885 / DSM 22778 / Grapes</strain>
    </source>
</reference>
<dbReference type="Proteomes" id="UP000005632">
    <property type="component" value="Chromosome"/>
</dbReference>
<dbReference type="RefSeq" id="WP_014269754.1">
    <property type="nucleotide sequence ID" value="NC_016633.1"/>
</dbReference>